<dbReference type="EMBL" id="UGKQ01000007">
    <property type="protein sequence ID" value="STS79666.1"/>
    <property type="molecule type" value="Genomic_DNA"/>
</dbReference>
<evidence type="ECO:0000256" key="10">
    <source>
        <dbReference type="ARBA" id="ARBA00023237"/>
    </source>
</evidence>
<accession>A0A1W1JE85</accession>
<keyword evidence="4" id="KW-0762">Sugar transport</keyword>
<dbReference type="GO" id="GO:0046930">
    <property type="term" value="C:pore complex"/>
    <property type="evidence" value="ECO:0007669"/>
    <property type="project" value="UniProtKB-KW"/>
</dbReference>
<evidence type="ECO:0000256" key="7">
    <source>
        <dbReference type="ARBA" id="ARBA00023065"/>
    </source>
</evidence>
<dbReference type="InterPro" id="IPR053713">
    <property type="entry name" value="Bact_OM_Channel_sf"/>
</dbReference>
<dbReference type="InterPro" id="IPR009331">
    <property type="entry name" value="Oligogalacturonate-sp_porin"/>
</dbReference>
<keyword evidence="10" id="KW-0998">Cell outer membrane</keyword>
<dbReference type="Gene3D" id="2.40.160.40">
    <property type="entry name" value="monomeric porin ompg"/>
    <property type="match status" value="1"/>
</dbReference>
<proteinExistence type="predicted"/>
<dbReference type="RefSeq" id="WP_023158563.1">
    <property type="nucleotide sequence ID" value="NZ_AP021909.1"/>
</dbReference>
<protein>
    <submittedName>
        <fullName evidence="14">Oligogalacturonate-specific porin protein KdgM</fullName>
    </submittedName>
</protein>
<dbReference type="PANTHER" id="PTHR38105:SF2">
    <property type="entry name" value="N-ACETYLNEURAMINIC ACID OUTER MEMBRANE CHANNEL PROTEIN NANC-RELATED"/>
    <property type="match status" value="1"/>
</dbReference>
<dbReference type="GO" id="GO:0006811">
    <property type="term" value="P:monoatomic ion transport"/>
    <property type="evidence" value="ECO:0007669"/>
    <property type="project" value="UniProtKB-KW"/>
</dbReference>
<dbReference type="EMBL" id="CAAHCC010000013">
    <property type="protein sequence ID" value="VGL12804.1"/>
    <property type="molecule type" value="Genomic_DNA"/>
</dbReference>
<dbReference type="Proteomes" id="UP000254938">
    <property type="component" value="Unassembled WGS sequence"/>
</dbReference>
<evidence type="ECO:0000313" key="14">
    <source>
        <dbReference type="EMBL" id="VGL12804.1"/>
    </source>
</evidence>
<evidence type="ECO:0000313" key="15">
    <source>
        <dbReference type="Proteomes" id="UP000254938"/>
    </source>
</evidence>
<evidence type="ECO:0000256" key="4">
    <source>
        <dbReference type="ARBA" id="ARBA00022597"/>
    </source>
</evidence>
<keyword evidence="8" id="KW-0626">Porin</keyword>
<evidence type="ECO:0000313" key="13">
    <source>
        <dbReference type="EMBL" id="STS79666.1"/>
    </source>
</evidence>
<evidence type="ECO:0000256" key="11">
    <source>
        <dbReference type="SAM" id="MobiDB-lite"/>
    </source>
</evidence>
<evidence type="ECO:0000256" key="5">
    <source>
        <dbReference type="ARBA" id="ARBA00022692"/>
    </source>
</evidence>
<name>A0A1W1JE85_KLEPN</name>
<evidence type="ECO:0000313" key="16">
    <source>
        <dbReference type="Proteomes" id="UP000376235"/>
    </source>
</evidence>
<organism evidence="14 16">
    <name type="scientific">Klebsiella pneumoniae</name>
    <dbReference type="NCBI Taxonomy" id="573"/>
    <lineage>
        <taxon>Bacteria</taxon>
        <taxon>Pseudomonadati</taxon>
        <taxon>Pseudomonadota</taxon>
        <taxon>Gammaproteobacteria</taxon>
        <taxon>Enterobacterales</taxon>
        <taxon>Enterobacteriaceae</taxon>
        <taxon>Klebsiella/Raoultella group</taxon>
        <taxon>Klebsiella</taxon>
        <taxon>Klebsiella pneumoniae complex</taxon>
    </lineage>
</organism>
<dbReference type="Pfam" id="PF06178">
    <property type="entry name" value="KdgM"/>
    <property type="match status" value="1"/>
</dbReference>
<evidence type="ECO:0000256" key="9">
    <source>
        <dbReference type="ARBA" id="ARBA00023136"/>
    </source>
</evidence>
<evidence type="ECO:0000256" key="1">
    <source>
        <dbReference type="ARBA" id="ARBA00004442"/>
    </source>
</evidence>
<reference evidence="13 15" key="1">
    <citation type="submission" date="2018-06" db="EMBL/GenBank/DDBJ databases">
        <authorList>
            <consortium name="Pathogen Informatics"/>
            <person name="Doyle S."/>
        </authorList>
    </citation>
    <scope>NUCLEOTIDE SEQUENCE [LARGE SCALE GENOMIC DNA]</scope>
    <source>
        <strain evidence="13 15">NCTC9140</strain>
    </source>
</reference>
<evidence type="ECO:0000256" key="12">
    <source>
        <dbReference type="SAM" id="SignalP"/>
    </source>
</evidence>
<comment type="subcellular location">
    <subcellularLocation>
        <location evidence="1">Cell outer membrane</location>
    </subcellularLocation>
</comment>
<evidence type="ECO:0000256" key="3">
    <source>
        <dbReference type="ARBA" id="ARBA00022452"/>
    </source>
</evidence>
<dbReference type="GO" id="GO:0009279">
    <property type="term" value="C:cell outer membrane"/>
    <property type="evidence" value="ECO:0007669"/>
    <property type="project" value="UniProtKB-SubCell"/>
</dbReference>
<dbReference type="GO" id="GO:0015288">
    <property type="term" value="F:porin activity"/>
    <property type="evidence" value="ECO:0007669"/>
    <property type="project" value="UniProtKB-KW"/>
</dbReference>
<dbReference type="SUPFAM" id="SSF56935">
    <property type="entry name" value="Porins"/>
    <property type="match status" value="1"/>
</dbReference>
<feature type="signal peptide" evidence="12">
    <location>
        <begin position="1"/>
        <end position="21"/>
    </location>
</feature>
<reference evidence="14 16" key="2">
    <citation type="submission" date="2019-03" db="EMBL/GenBank/DDBJ databases">
        <authorList>
            <consortium name="Pathogen Informatics"/>
        </authorList>
    </citation>
    <scope>NUCLEOTIDE SEQUENCE [LARGE SCALE GENOMIC DNA]</scope>
    <source>
        <strain evidence="14 16">5012STDY7626430</strain>
    </source>
</reference>
<dbReference type="GO" id="GO:0015772">
    <property type="term" value="P:oligosaccharide transport"/>
    <property type="evidence" value="ECO:0007669"/>
    <property type="project" value="TreeGrafter"/>
</dbReference>
<gene>
    <name evidence="14" type="primary">nanC</name>
    <name evidence="13" type="ORF">NCTC9140_01351</name>
    <name evidence="14" type="ORF">SAMEA4873632_04734</name>
</gene>
<dbReference type="AlphaFoldDB" id="A0A1W1JE85"/>
<keyword evidence="9" id="KW-0472">Membrane</keyword>
<keyword evidence="3" id="KW-1134">Transmembrane beta strand</keyword>
<dbReference type="PANTHER" id="PTHR38105">
    <property type="entry name" value="OUTER MEMBRANE PROTEIN-RELATED-RELATED"/>
    <property type="match status" value="1"/>
</dbReference>
<keyword evidence="6 12" id="KW-0732">Signal</keyword>
<keyword evidence="5" id="KW-0812">Transmembrane</keyword>
<feature type="chain" id="PRO_5015071698" evidence="12">
    <location>
        <begin position="22"/>
        <end position="250"/>
    </location>
</feature>
<keyword evidence="7" id="KW-0406">Ion transport</keyword>
<sequence length="250" mass="29196">MHKKIALIVCVALGIPAAGHALTFDVRGGYRAGSHSYESRYKVSQGWQNGWWASMEMDNKNNKNNHQGKNGTDKTDASHSFGDSTVDYNEIEVNYSWPFAEKWALQPGGIYHWSSKGTQLRPYFRINYKATPDLTFGLRYRYDYNTYETVNSVGESHRDSVNRLDLYVNYKFNAQWSALYQGTVYRHVNDDYKYNNDKSSATENAVTLRYKWNDWFSPYIEYDYLDKQGYHDGKNKISESRYRIGMTFTL</sequence>
<evidence type="ECO:0000256" key="6">
    <source>
        <dbReference type="ARBA" id="ARBA00022729"/>
    </source>
</evidence>
<evidence type="ECO:0000256" key="2">
    <source>
        <dbReference type="ARBA" id="ARBA00022448"/>
    </source>
</evidence>
<keyword evidence="2" id="KW-0813">Transport</keyword>
<evidence type="ECO:0000256" key="8">
    <source>
        <dbReference type="ARBA" id="ARBA00023114"/>
    </source>
</evidence>
<feature type="region of interest" description="Disordered" evidence="11">
    <location>
        <begin position="58"/>
        <end position="79"/>
    </location>
</feature>
<dbReference type="Proteomes" id="UP000376235">
    <property type="component" value="Unassembled WGS sequence"/>
</dbReference>